<dbReference type="EMBL" id="JBHULU010000012">
    <property type="protein sequence ID" value="MFD2513821.1"/>
    <property type="molecule type" value="Genomic_DNA"/>
</dbReference>
<dbReference type="EC" id="2.3.1.-" evidence="2"/>
<proteinExistence type="predicted"/>
<dbReference type="GO" id="GO:0016746">
    <property type="term" value="F:acyltransferase activity"/>
    <property type="evidence" value="ECO:0007669"/>
    <property type="project" value="UniProtKB-KW"/>
</dbReference>
<dbReference type="Proteomes" id="UP001597544">
    <property type="component" value="Unassembled WGS sequence"/>
</dbReference>
<feature type="domain" description="BioF2-like acetyltransferase" evidence="1">
    <location>
        <begin position="153"/>
        <end position="266"/>
    </location>
</feature>
<reference evidence="3" key="1">
    <citation type="journal article" date="2019" name="Int. J. Syst. Evol. Microbiol.">
        <title>The Global Catalogue of Microorganisms (GCM) 10K type strain sequencing project: providing services to taxonomists for standard genome sequencing and annotation.</title>
        <authorList>
            <consortium name="The Broad Institute Genomics Platform"/>
            <consortium name="The Broad Institute Genome Sequencing Center for Infectious Disease"/>
            <person name="Wu L."/>
            <person name="Ma J."/>
        </authorList>
    </citation>
    <scope>NUCLEOTIDE SEQUENCE [LARGE SCALE GENOMIC DNA]</scope>
    <source>
        <strain evidence="3">KCTC 42498</strain>
    </source>
</reference>
<dbReference type="Pfam" id="PF13480">
    <property type="entry name" value="Acetyltransf_6"/>
    <property type="match status" value="1"/>
</dbReference>
<sequence>MSIVYLLHQEIDKRQWDALISQAPEGQVYALSWYLDVVAPNWDAVVELDGNDRYEVVMPVPWRKKFGIPYVQQPLFCQQLGVYSITGNIQAFCYKRLLQEVEKRFRHVSLYQFNTDNNVAAELRLEQTYTLYLNLNKPYQQLYQQYTRDRKINLKRAVKAGLELQEDDDLEPLITFFKAEAADRIYGGVSEKAYDLLRELYRELKARGLAKLIYTYDQEGRKNSGCLFILWRNRIVYIFNAAAAHGRKQNGRTLMLDHMIKQFAGQNFILDFESPDDSEPDIVHFYRSFGAVTIPVPVLRYNHLPKSIKLVRELRMRVVRKLKGG</sequence>
<accession>A0ABW5IJK2</accession>
<keyword evidence="3" id="KW-1185">Reference proteome</keyword>
<dbReference type="InterPro" id="IPR016181">
    <property type="entry name" value="Acyl_CoA_acyltransferase"/>
</dbReference>
<protein>
    <submittedName>
        <fullName evidence="2">GNAT family N-acetyltransferase</fullName>
        <ecNumber evidence="2">2.3.1.-</ecNumber>
    </submittedName>
</protein>
<dbReference type="SUPFAM" id="SSF55729">
    <property type="entry name" value="Acyl-CoA N-acyltransferases (Nat)"/>
    <property type="match status" value="1"/>
</dbReference>
<evidence type="ECO:0000259" key="1">
    <source>
        <dbReference type="Pfam" id="PF13480"/>
    </source>
</evidence>
<name>A0ABW5IJK2_9BACT</name>
<keyword evidence="2" id="KW-0808">Transferase</keyword>
<gene>
    <name evidence="2" type="ORF">ACFSRY_08090</name>
</gene>
<comment type="caution">
    <text evidence="2">The sequence shown here is derived from an EMBL/GenBank/DDBJ whole genome shotgun (WGS) entry which is preliminary data.</text>
</comment>
<dbReference type="RefSeq" id="WP_377505152.1">
    <property type="nucleotide sequence ID" value="NZ_JBHULU010000012.1"/>
</dbReference>
<dbReference type="InterPro" id="IPR038740">
    <property type="entry name" value="BioF2-like_GNAT_dom"/>
</dbReference>
<evidence type="ECO:0000313" key="2">
    <source>
        <dbReference type="EMBL" id="MFD2513821.1"/>
    </source>
</evidence>
<evidence type="ECO:0000313" key="3">
    <source>
        <dbReference type="Proteomes" id="UP001597544"/>
    </source>
</evidence>
<organism evidence="2 3">
    <name type="scientific">Pontibacter locisalis</name>
    <dbReference type="NCBI Taxonomy" id="1719035"/>
    <lineage>
        <taxon>Bacteria</taxon>
        <taxon>Pseudomonadati</taxon>
        <taxon>Bacteroidota</taxon>
        <taxon>Cytophagia</taxon>
        <taxon>Cytophagales</taxon>
        <taxon>Hymenobacteraceae</taxon>
        <taxon>Pontibacter</taxon>
    </lineage>
</organism>
<keyword evidence="2" id="KW-0012">Acyltransferase</keyword>
<dbReference type="Gene3D" id="3.40.630.30">
    <property type="match status" value="1"/>
</dbReference>